<dbReference type="STRING" id="1450539.A0A318Z520"/>
<dbReference type="GO" id="GO:0016740">
    <property type="term" value="F:transferase activity"/>
    <property type="evidence" value="ECO:0007669"/>
    <property type="project" value="UniProtKB-KW"/>
</dbReference>
<keyword evidence="9" id="KW-1185">Reference proteome</keyword>
<dbReference type="Pfam" id="PF00291">
    <property type="entry name" value="PALP"/>
    <property type="match status" value="1"/>
</dbReference>
<keyword evidence="5" id="KW-0663">Pyridoxal phosphate</keyword>
<keyword evidence="6" id="KW-0198">Cysteine biosynthesis</keyword>
<dbReference type="InterPro" id="IPR050214">
    <property type="entry name" value="Cys_Synth/Cystath_Beta-Synth"/>
</dbReference>
<dbReference type="Proteomes" id="UP000248349">
    <property type="component" value="Unassembled WGS sequence"/>
</dbReference>
<evidence type="ECO:0000256" key="6">
    <source>
        <dbReference type="ARBA" id="ARBA00023192"/>
    </source>
</evidence>
<evidence type="ECO:0000313" key="8">
    <source>
        <dbReference type="EMBL" id="PYH42415.1"/>
    </source>
</evidence>
<dbReference type="InterPro" id="IPR036052">
    <property type="entry name" value="TrpB-like_PALP_sf"/>
</dbReference>
<sequence>MTTHPQPPVQTVLDAIGNTPLVQLNHLVPPNAAAIYIKLEFLNPTGSYKDRMAKSIIEEAERRGDLRPGMTVVEATGGSTGASLAFVCAAKKYACTVVSSNAFAAEKLQTMGALGAQLDLVHSDAGITPELTPMMMRRARELAARGGGAECYLTDQLQNPDACAGYEGIGRELLEQLPGGIDAFCGAVGGAGMMMGVSKVLKAKRPAVHVVVLEPDSSPMITEGKSGTHGVEGIGLGFVPPHLDRSLYDEAMAVSEEEARIMCRRLAREEGLLVGTSTGMNVVAAIDLAKRLGPGKTVVTVAVDTGLKYMSGTLFSG</sequence>
<dbReference type="Gene3D" id="3.40.50.1100">
    <property type="match status" value="2"/>
</dbReference>
<comment type="cofactor">
    <cofactor evidence="1">
        <name>pyridoxal 5'-phosphate</name>
        <dbReference type="ChEBI" id="CHEBI:597326"/>
    </cofactor>
</comment>
<comment type="similarity">
    <text evidence="2">Belongs to the cysteine synthase/cystathionine beta-synthase family.</text>
</comment>
<feature type="domain" description="Tryptophan synthase beta chain-like PALP" evidence="7">
    <location>
        <begin position="13"/>
        <end position="302"/>
    </location>
</feature>
<evidence type="ECO:0000259" key="7">
    <source>
        <dbReference type="Pfam" id="PF00291"/>
    </source>
</evidence>
<dbReference type="RefSeq" id="XP_025428397.1">
    <property type="nucleotide sequence ID" value="XM_025578314.1"/>
</dbReference>
<dbReference type="EMBL" id="KZ821252">
    <property type="protein sequence ID" value="PYH42415.1"/>
    <property type="molecule type" value="Genomic_DNA"/>
</dbReference>
<dbReference type="InterPro" id="IPR001926">
    <property type="entry name" value="TrpB-like_PALP"/>
</dbReference>
<proteinExistence type="inferred from homology"/>
<dbReference type="AlphaFoldDB" id="A0A318Z520"/>
<dbReference type="CDD" id="cd01561">
    <property type="entry name" value="CBS_like"/>
    <property type="match status" value="1"/>
</dbReference>
<evidence type="ECO:0000256" key="4">
    <source>
        <dbReference type="ARBA" id="ARBA00022679"/>
    </source>
</evidence>
<dbReference type="PANTHER" id="PTHR10314">
    <property type="entry name" value="CYSTATHIONINE BETA-SYNTHASE"/>
    <property type="match status" value="1"/>
</dbReference>
<evidence type="ECO:0000256" key="3">
    <source>
        <dbReference type="ARBA" id="ARBA00022605"/>
    </source>
</evidence>
<dbReference type="GeneID" id="37079543"/>
<reference evidence="8 9" key="1">
    <citation type="submission" date="2016-12" db="EMBL/GenBank/DDBJ databases">
        <title>The genomes of Aspergillus section Nigri reveals drivers in fungal speciation.</title>
        <authorList>
            <consortium name="DOE Joint Genome Institute"/>
            <person name="Vesth T.C."/>
            <person name="Nybo J."/>
            <person name="Theobald S."/>
            <person name="Brandl J."/>
            <person name="Frisvad J.C."/>
            <person name="Nielsen K.F."/>
            <person name="Lyhne E.K."/>
            <person name="Kogle M.E."/>
            <person name="Kuo A."/>
            <person name="Riley R."/>
            <person name="Clum A."/>
            <person name="Nolan M."/>
            <person name="Lipzen A."/>
            <person name="Salamov A."/>
            <person name="Henrissat B."/>
            <person name="Wiebenga A."/>
            <person name="De Vries R.P."/>
            <person name="Grigoriev I.V."/>
            <person name="Mortensen U.H."/>
            <person name="Andersen M.R."/>
            <person name="Baker S.E."/>
        </authorList>
    </citation>
    <scope>NUCLEOTIDE SEQUENCE [LARGE SCALE GENOMIC DNA]</scope>
    <source>
        <strain evidence="8 9">JOP 1030-1</strain>
    </source>
</reference>
<evidence type="ECO:0000256" key="2">
    <source>
        <dbReference type="ARBA" id="ARBA00007103"/>
    </source>
</evidence>
<keyword evidence="3" id="KW-0028">Amino-acid biosynthesis</keyword>
<dbReference type="GO" id="GO:0019344">
    <property type="term" value="P:cysteine biosynthetic process"/>
    <property type="evidence" value="ECO:0007669"/>
    <property type="project" value="UniProtKB-KW"/>
</dbReference>
<gene>
    <name evidence="8" type="ORF">BP01DRAFT_394286</name>
</gene>
<dbReference type="OrthoDB" id="10259545at2759"/>
<evidence type="ECO:0000256" key="1">
    <source>
        <dbReference type="ARBA" id="ARBA00001933"/>
    </source>
</evidence>
<evidence type="ECO:0000313" key="9">
    <source>
        <dbReference type="Proteomes" id="UP000248349"/>
    </source>
</evidence>
<accession>A0A318Z520</accession>
<keyword evidence="4" id="KW-0808">Transferase</keyword>
<evidence type="ECO:0000256" key="5">
    <source>
        <dbReference type="ARBA" id="ARBA00022898"/>
    </source>
</evidence>
<dbReference type="SUPFAM" id="SSF53686">
    <property type="entry name" value="Tryptophan synthase beta subunit-like PLP-dependent enzymes"/>
    <property type="match status" value="1"/>
</dbReference>
<dbReference type="FunFam" id="3.40.50.1100:FF:000006">
    <property type="entry name" value="Cysteine synthase"/>
    <property type="match status" value="1"/>
</dbReference>
<protein>
    <submittedName>
        <fullName evidence="8">Cysteine synthase A</fullName>
    </submittedName>
</protein>
<organism evidence="8 9">
    <name type="scientific">Aspergillus saccharolyticus JOP 1030-1</name>
    <dbReference type="NCBI Taxonomy" id="1450539"/>
    <lineage>
        <taxon>Eukaryota</taxon>
        <taxon>Fungi</taxon>
        <taxon>Dikarya</taxon>
        <taxon>Ascomycota</taxon>
        <taxon>Pezizomycotina</taxon>
        <taxon>Eurotiomycetes</taxon>
        <taxon>Eurotiomycetidae</taxon>
        <taxon>Eurotiales</taxon>
        <taxon>Aspergillaceae</taxon>
        <taxon>Aspergillus</taxon>
        <taxon>Aspergillus subgen. Circumdati</taxon>
    </lineage>
</organism>
<name>A0A318Z520_9EURO</name>